<dbReference type="PROSITE" id="PS50850">
    <property type="entry name" value="MFS"/>
    <property type="match status" value="1"/>
</dbReference>
<sequence length="89" mass="9317">MLAALILFGGPLGNSLDHKKVFMTGIGLFIIGSLAFRVAPTTEFLIGARVVQGAGGAIMIPGGLAIITAAFDPNRRSQAIWANFLNLPH</sequence>
<dbReference type="AlphaFoldDB" id="A0A6J4VHV5"/>
<evidence type="ECO:0000256" key="3">
    <source>
        <dbReference type="ARBA" id="ARBA00022989"/>
    </source>
</evidence>
<feature type="domain" description="Major facilitator superfamily (MFS) profile" evidence="6">
    <location>
        <begin position="1"/>
        <end position="89"/>
    </location>
</feature>
<dbReference type="SUPFAM" id="SSF103473">
    <property type="entry name" value="MFS general substrate transporter"/>
    <property type="match status" value="1"/>
</dbReference>
<evidence type="ECO:0000256" key="4">
    <source>
        <dbReference type="ARBA" id="ARBA00023136"/>
    </source>
</evidence>
<evidence type="ECO:0000256" key="1">
    <source>
        <dbReference type="ARBA" id="ARBA00004651"/>
    </source>
</evidence>
<comment type="subcellular location">
    <subcellularLocation>
        <location evidence="1">Cell membrane</location>
        <topology evidence="1">Multi-pass membrane protein</topology>
    </subcellularLocation>
</comment>
<keyword evidence="4 5" id="KW-0472">Membrane</keyword>
<dbReference type="InterPro" id="IPR011701">
    <property type="entry name" value="MFS"/>
</dbReference>
<name>A0A6J4VHV5_9CYAN</name>
<feature type="transmembrane region" description="Helical" evidence="5">
    <location>
        <begin position="51"/>
        <end position="71"/>
    </location>
</feature>
<evidence type="ECO:0000256" key="5">
    <source>
        <dbReference type="SAM" id="Phobius"/>
    </source>
</evidence>
<dbReference type="EMBL" id="CADCWO010000140">
    <property type="protein sequence ID" value="CAA9578342.1"/>
    <property type="molecule type" value="Genomic_DNA"/>
</dbReference>
<accession>A0A6J4VHV5</accession>
<evidence type="ECO:0000259" key="6">
    <source>
        <dbReference type="PROSITE" id="PS50850"/>
    </source>
</evidence>
<proteinExistence type="predicted"/>
<dbReference type="GO" id="GO:0022857">
    <property type="term" value="F:transmembrane transporter activity"/>
    <property type="evidence" value="ECO:0007669"/>
    <property type="project" value="InterPro"/>
</dbReference>
<dbReference type="InterPro" id="IPR020846">
    <property type="entry name" value="MFS_dom"/>
</dbReference>
<protein>
    <submittedName>
        <fullName evidence="7">Uncharacterized MFS-type transporter</fullName>
    </submittedName>
</protein>
<organism evidence="7">
    <name type="scientific">uncultured Synechococcales cyanobacterium</name>
    <dbReference type="NCBI Taxonomy" id="1936017"/>
    <lineage>
        <taxon>Bacteria</taxon>
        <taxon>Bacillati</taxon>
        <taxon>Cyanobacteriota</taxon>
        <taxon>Cyanophyceae</taxon>
        <taxon>Synechococcales</taxon>
        <taxon>environmental samples</taxon>
    </lineage>
</organism>
<dbReference type="PANTHER" id="PTHR42718">
    <property type="entry name" value="MAJOR FACILITATOR SUPERFAMILY MULTIDRUG TRANSPORTER MFSC"/>
    <property type="match status" value="1"/>
</dbReference>
<feature type="transmembrane region" description="Helical" evidence="5">
    <location>
        <begin position="21"/>
        <end position="39"/>
    </location>
</feature>
<keyword evidence="2 5" id="KW-0812">Transmembrane</keyword>
<reference evidence="7" key="1">
    <citation type="submission" date="2020-02" db="EMBL/GenBank/DDBJ databases">
        <authorList>
            <person name="Meier V. D."/>
        </authorList>
    </citation>
    <scope>NUCLEOTIDE SEQUENCE</scope>
    <source>
        <strain evidence="7">AVDCRST_MAG81</strain>
    </source>
</reference>
<keyword evidence="3 5" id="KW-1133">Transmembrane helix</keyword>
<dbReference type="InterPro" id="IPR036259">
    <property type="entry name" value="MFS_trans_sf"/>
</dbReference>
<dbReference type="PANTHER" id="PTHR42718:SF42">
    <property type="entry name" value="EXPORT PROTEIN"/>
    <property type="match status" value="1"/>
</dbReference>
<gene>
    <name evidence="7" type="ORF">AVDCRST_MAG81-2549</name>
</gene>
<dbReference type="Pfam" id="PF07690">
    <property type="entry name" value="MFS_1"/>
    <property type="match status" value="1"/>
</dbReference>
<dbReference type="Gene3D" id="1.20.1720.10">
    <property type="entry name" value="Multidrug resistance protein D"/>
    <property type="match status" value="1"/>
</dbReference>
<dbReference type="GO" id="GO:0005886">
    <property type="term" value="C:plasma membrane"/>
    <property type="evidence" value="ECO:0007669"/>
    <property type="project" value="UniProtKB-SubCell"/>
</dbReference>
<evidence type="ECO:0000256" key="2">
    <source>
        <dbReference type="ARBA" id="ARBA00022692"/>
    </source>
</evidence>
<evidence type="ECO:0000313" key="7">
    <source>
        <dbReference type="EMBL" id="CAA9578342.1"/>
    </source>
</evidence>